<evidence type="ECO:0000313" key="2">
    <source>
        <dbReference type="Proteomes" id="UP000236731"/>
    </source>
</evidence>
<keyword evidence="2" id="KW-1185">Reference proteome</keyword>
<sequence>MFKVIKKWFKKDDGTDLKRVRVTSSGAFYMKSEDLFHDSKKTLELIEKLDKSIANYMKRKSRNLDSAV</sequence>
<evidence type="ECO:0000313" key="1">
    <source>
        <dbReference type="EMBL" id="SEG54933.1"/>
    </source>
</evidence>
<protein>
    <submittedName>
        <fullName evidence="1">Uncharacterized protein</fullName>
    </submittedName>
</protein>
<name>A0A1H6B226_9SPHI</name>
<proteinExistence type="predicted"/>
<gene>
    <name evidence="1" type="ORF">SAMN05421877_109115</name>
</gene>
<dbReference type="RefSeq" id="WP_146060645.1">
    <property type="nucleotide sequence ID" value="NZ_CP049246.1"/>
</dbReference>
<accession>A0A1H6B226</accession>
<reference evidence="2" key="1">
    <citation type="submission" date="2016-10" db="EMBL/GenBank/DDBJ databases">
        <authorList>
            <person name="Varghese N."/>
            <person name="Submissions S."/>
        </authorList>
    </citation>
    <scope>NUCLEOTIDE SEQUENCE [LARGE SCALE GENOMIC DNA]</scope>
    <source>
        <strain evidence="2">DSM 22361</strain>
    </source>
</reference>
<dbReference type="OrthoDB" id="1496177at2"/>
<dbReference type="Proteomes" id="UP000236731">
    <property type="component" value="Unassembled WGS sequence"/>
</dbReference>
<dbReference type="AlphaFoldDB" id="A0A1H6B226"/>
<organism evidence="1 2">
    <name type="scientific">Sphingobacterium lactis</name>
    <dbReference type="NCBI Taxonomy" id="797291"/>
    <lineage>
        <taxon>Bacteria</taxon>
        <taxon>Pseudomonadati</taxon>
        <taxon>Bacteroidota</taxon>
        <taxon>Sphingobacteriia</taxon>
        <taxon>Sphingobacteriales</taxon>
        <taxon>Sphingobacteriaceae</taxon>
        <taxon>Sphingobacterium</taxon>
    </lineage>
</organism>
<dbReference type="EMBL" id="FNUT01000009">
    <property type="protein sequence ID" value="SEG54933.1"/>
    <property type="molecule type" value="Genomic_DNA"/>
</dbReference>